<keyword evidence="3" id="KW-0645">Protease</keyword>
<evidence type="ECO:0000256" key="2">
    <source>
        <dbReference type="ARBA" id="ARBA00022801"/>
    </source>
</evidence>
<dbReference type="EMBL" id="CP091508">
    <property type="protein sequence ID" value="UOO81829.1"/>
    <property type="molecule type" value="Genomic_DNA"/>
</dbReference>
<protein>
    <submittedName>
        <fullName evidence="3">D-alanyl-D-alanine carboxypeptidase/D-alanyl-D-alanine-endopeptidase</fullName>
        <ecNumber evidence="3">3.4.16.4</ecNumber>
    </submittedName>
</protein>
<keyword evidence="3" id="KW-0121">Carboxypeptidase</keyword>
<dbReference type="NCBIfam" id="TIGR00666">
    <property type="entry name" value="PBP4"/>
    <property type="match status" value="1"/>
</dbReference>
<organism evidence="3 4">
    <name type="scientific">Uruburuella testudinis</name>
    <dbReference type="NCBI Taxonomy" id="1282863"/>
    <lineage>
        <taxon>Bacteria</taxon>
        <taxon>Pseudomonadati</taxon>
        <taxon>Pseudomonadota</taxon>
        <taxon>Betaproteobacteria</taxon>
        <taxon>Neisseriales</taxon>
        <taxon>Neisseriaceae</taxon>
        <taxon>Uruburuella</taxon>
    </lineage>
</organism>
<dbReference type="Gene3D" id="3.50.80.20">
    <property type="entry name" value="D-Ala-D-Ala carboxypeptidase C, peptidase S13"/>
    <property type="match status" value="1"/>
</dbReference>
<keyword evidence="4" id="KW-1185">Reference proteome</keyword>
<dbReference type="PANTHER" id="PTHR30023:SF0">
    <property type="entry name" value="PENICILLIN-SENSITIVE CARBOXYPEPTIDASE A"/>
    <property type="match status" value="1"/>
</dbReference>
<keyword evidence="2 3" id="KW-0378">Hydrolase</keyword>
<proteinExistence type="inferred from homology"/>
<dbReference type="GO" id="GO:0009002">
    <property type="term" value="F:serine-type D-Ala-D-Ala carboxypeptidase activity"/>
    <property type="evidence" value="ECO:0007669"/>
    <property type="project" value="UniProtKB-EC"/>
</dbReference>
<dbReference type="Pfam" id="PF02113">
    <property type="entry name" value="Peptidase_S13"/>
    <property type="match status" value="1"/>
</dbReference>
<dbReference type="PRINTS" id="PR00922">
    <property type="entry name" value="DADACBPTASE3"/>
</dbReference>
<comment type="similarity">
    <text evidence="1">Belongs to the peptidase S13 family.</text>
</comment>
<evidence type="ECO:0000256" key="1">
    <source>
        <dbReference type="ARBA" id="ARBA00006096"/>
    </source>
</evidence>
<reference evidence="3 4" key="1">
    <citation type="journal article" date="2022" name="Res Sq">
        <title>Evolution of multicellular longitudinally dividing oral cavity symbionts (Neisseriaceae).</title>
        <authorList>
            <person name="Nyongesa S."/>
            <person name="Weber P."/>
            <person name="Bernet E."/>
            <person name="Pullido F."/>
            <person name="Nieckarz M."/>
            <person name="Delaby M."/>
            <person name="Nieves C."/>
            <person name="Viehboeck T."/>
            <person name="Krause N."/>
            <person name="Rivera-Millot A."/>
            <person name="Nakamura A."/>
            <person name="Vischer N."/>
            <person name="VanNieuwenhze M."/>
            <person name="Brun Y."/>
            <person name="Cava F."/>
            <person name="Bulgheresi S."/>
            <person name="Veyrier F."/>
        </authorList>
    </citation>
    <scope>NUCLEOTIDE SEQUENCE [LARGE SCALE GENOMIC DNA]</scope>
    <source>
        <strain evidence="3 4">CCUG 63373m</strain>
    </source>
</reference>
<dbReference type="PANTHER" id="PTHR30023">
    <property type="entry name" value="D-ALANYL-D-ALANINE CARBOXYPEPTIDASE"/>
    <property type="match status" value="1"/>
</dbReference>
<evidence type="ECO:0000313" key="3">
    <source>
        <dbReference type="EMBL" id="UOO81829.1"/>
    </source>
</evidence>
<dbReference type="RefSeq" id="WP_244785092.1">
    <property type="nucleotide sequence ID" value="NZ_CP091508.1"/>
</dbReference>
<sequence length="490" mass="53122">MIFLPYTTMNTIKPRPSEMLRTLLITALLALSAHAAALDFGRIRTDEVAVYAQNLASGEVIAAHRADAAVNPASTMKLVTTFAALRALGDDYRWLTEWKSDAAVRNGVLEGDIYWVGSGNPVLDQNDLLDMQSQLRTQGIRNISGQLVLDRSVWQSTGSADDFDDDAGETFATAPDPQMLAYKVVWAKPERNALGNPEISLNPPLPGIPLQNRSTITAGTTACRSLKPYLQARYQNGTLWFDGQIPASCLGQEIFINMLDPTAFAGKSFINHWRAAGGGIADGWRTGRAPRHATTVAANQSKPLAAVLADMNKHSNNIIARSLFLTLGSTAGNPSTARRAEAEVRRQLVQAGIDDEALVLENGSGLSRRERLTARMLGQILANAWHSPFQTAFTDSLPVAGHDGTLKNRFKHIGRPLHLKTGTLKNVRALAGYWLPQTATQPPLALVVIINSDRSPDYLPDLDKLLTDLLQAAGVYGATAHLSARPSETH</sequence>
<dbReference type="Gene3D" id="3.40.710.10">
    <property type="entry name" value="DD-peptidase/beta-lactamase superfamily"/>
    <property type="match status" value="2"/>
</dbReference>
<dbReference type="InterPro" id="IPR000667">
    <property type="entry name" value="Peptidase_S13"/>
</dbReference>
<dbReference type="EC" id="3.4.16.4" evidence="3"/>
<name>A0ABY4DS18_9NEIS</name>
<accession>A0ABY4DS18</accession>
<dbReference type="SUPFAM" id="SSF56601">
    <property type="entry name" value="beta-lactamase/transpeptidase-like"/>
    <property type="match status" value="1"/>
</dbReference>
<evidence type="ECO:0000313" key="4">
    <source>
        <dbReference type="Proteomes" id="UP000829817"/>
    </source>
</evidence>
<dbReference type="InterPro" id="IPR012338">
    <property type="entry name" value="Beta-lactam/transpept-like"/>
</dbReference>
<gene>
    <name evidence="3" type="primary">dacB</name>
    <name evidence="3" type="ORF">LVJ83_13130</name>
</gene>
<dbReference type="Proteomes" id="UP000829817">
    <property type="component" value="Chromosome"/>
</dbReference>